<dbReference type="PROSITE" id="PS50042">
    <property type="entry name" value="CNMP_BINDING_3"/>
    <property type="match status" value="1"/>
</dbReference>
<protein>
    <submittedName>
        <fullName evidence="11">Cyclic nucleotide-gated cation channel beta-3</fullName>
    </submittedName>
</protein>
<keyword evidence="12" id="KW-1185">Reference proteome</keyword>
<evidence type="ECO:0000256" key="6">
    <source>
        <dbReference type="ARBA" id="ARBA00023136"/>
    </source>
</evidence>
<evidence type="ECO:0000256" key="8">
    <source>
        <dbReference type="ARBA" id="ARBA00023303"/>
    </source>
</evidence>
<comment type="caution">
    <text evidence="11">The sequence shown here is derived from an EMBL/GenBank/DDBJ whole genome shotgun (WGS) entry which is preliminary data.</text>
</comment>
<dbReference type="InterPro" id="IPR000595">
    <property type="entry name" value="cNMP-bd_dom"/>
</dbReference>
<feature type="coiled-coil region" evidence="9">
    <location>
        <begin position="96"/>
        <end position="127"/>
    </location>
</feature>
<dbReference type="InterPro" id="IPR014710">
    <property type="entry name" value="RmlC-like_jellyroll"/>
</dbReference>
<evidence type="ECO:0000259" key="10">
    <source>
        <dbReference type="PROSITE" id="PS50042"/>
    </source>
</evidence>
<proteinExistence type="predicted"/>
<dbReference type="Proteomes" id="UP001626550">
    <property type="component" value="Unassembled WGS sequence"/>
</dbReference>
<evidence type="ECO:0000256" key="2">
    <source>
        <dbReference type="ARBA" id="ARBA00022448"/>
    </source>
</evidence>
<keyword evidence="5" id="KW-0406">Ion transport</keyword>
<comment type="subcellular location">
    <subcellularLocation>
        <location evidence="1">Membrane</location>
        <topology evidence="1">Multi-pass membrane protein</topology>
    </subcellularLocation>
</comment>
<evidence type="ECO:0000313" key="11">
    <source>
        <dbReference type="EMBL" id="KAL3309336.1"/>
    </source>
</evidence>
<evidence type="ECO:0000256" key="7">
    <source>
        <dbReference type="ARBA" id="ARBA00023286"/>
    </source>
</evidence>
<feature type="domain" description="Cyclic nucleotide-binding" evidence="10">
    <location>
        <begin position="1"/>
        <end position="68"/>
    </location>
</feature>
<evidence type="ECO:0000256" key="5">
    <source>
        <dbReference type="ARBA" id="ARBA00023065"/>
    </source>
</evidence>
<dbReference type="EMBL" id="JBJKFK010004035">
    <property type="protein sequence ID" value="KAL3309336.1"/>
    <property type="molecule type" value="Genomic_DNA"/>
</dbReference>
<dbReference type="SUPFAM" id="SSF51206">
    <property type="entry name" value="cAMP-binding domain-like"/>
    <property type="match status" value="1"/>
</dbReference>
<reference evidence="11 12" key="1">
    <citation type="submission" date="2024-11" db="EMBL/GenBank/DDBJ databases">
        <title>Adaptive evolution of stress response genes in parasites aligns with host niche diversity.</title>
        <authorList>
            <person name="Hahn C."/>
            <person name="Resl P."/>
        </authorList>
    </citation>
    <scope>NUCLEOTIDE SEQUENCE [LARGE SCALE GENOMIC DNA]</scope>
    <source>
        <strain evidence="11">EGGRZ-B1_66</strain>
        <tissue evidence="11">Body</tissue>
    </source>
</reference>
<keyword evidence="3" id="KW-0812">Transmembrane</keyword>
<keyword evidence="6" id="KW-0472">Membrane</keyword>
<dbReference type="InterPro" id="IPR018490">
    <property type="entry name" value="cNMP-bd_dom_sf"/>
</dbReference>
<dbReference type="GO" id="GO:0016020">
    <property type="term" value="C:membrane"/>
    <property type="evidence" value="ECO:0007669"/>
    <property type="project" value="UniProtKB-SubCell"/>
</dbReference>
<dbReference type="CDD" id="cd00038">
    <property type="entry name" value="CAP_ED"/>
    <property type="match status" value="1"/>
</dbReference>
<evidence type="ECO:0000256" key="9">
    <source>
        <dbReference type="SAM" id="Coils"/>
    </source>
</evidence>
<gene>
    <name evidence="11" type="primary">CNGB3_2</name>
    <name evidence="11" type="ORF">Ciccas_012119</name>
</gene>
<accession>A0ABD2PUA1</accession>
<evidence type="ECO:0000256" key="1">
    <source>
        <dbReference type="ARBA" id="ARBA00004141"/>
    </source>
</evidence>
<dbReference type="InterPro" id="IPR018488">
    <property type="entry name" value="cNMP-bd_CS"/>
</dbReference>
<dbReference type="PANTHER" id="PTHR45638:SF1">
    <property type="entry name" value="CYCLIC NUCLEOTIDE-GATED ION CHANNEL SUBUNIT B, ISOFORM A"/>
    <property type="match status" value="1"/>
</dbReference>
<name>A0ABD2PUA1_9PLAT</name>
<evidence type="ECO:0000313" key="12">
    <source>
        <dbReference type="Proteomes" id="UP001626550"/>
    </source>
</evidence>
<organism evidence="11 12">
    <name type="scientific">Cichlidogyrus casuarinus</name>
    <dbReference type="NCBI Taxonomy" id="1844966"/>
    <lineage>
        <taxon>Eukaryota</taxon>
        <taxon>Metazoa</taxon>
        <taxon>Spiralia</taxon>
        <taxon>Lophotrochozoa</taxon>
        <taxon>Platyhelminthes</taxon>
        <taxon>Monogenea</taxon>
        <taxon>Monopisthocotylea</taxon>
        <taxon>Dactylogyridea</taxon>
        <taxon>Ancyrocephalidae</taxon>
        <taxon>Cichlidogyrus</taxon>
    </lineage>
</organism>
<keyword evidence="9" id="KW-0175">Coiled coil</keyword>
<keyword evidence="7" id="KW-1071">Ligand-gated ion channel</keyword>
<dbReference type="GO" id="GO:0034220">
    <property type="term" value="P:monoatomic ion transmembrane transport"/>
    <property type="evidence" value="ECO:0007669"/>
    <property type="project" value="UniProtKB-KW"/>
</dbReference>
<keyword evidence="4" id="KW-1133">Transmembrane helix</keyword>
<dbReference type="Gene3D" id="2.60.120.10">
    <property type="entry name" value="Jelly Rolls"/>
    <property type="match status" value="1"/>
</dbReference>
<evidence type="ECO:0000256" key="3">
    <source>
        <dbReference type="ARBA" id="ARBA00022692"/>
    </source>
</evidence>
<dbReference type="AlphaFoldDB" id="A0ABD2PUA1"/>
<dbReference type="Pfam" id="PF00027">
    <property type="entry name" value="cNMP_binding"/>
    <property type="match status" value="1"/>
</dbReference>
<sequence length="189" mass="21939">MYIVKTGIVQVVGGPDNSIVFVELKEGTVFGEISLLAISGRNRRTANVRSKGFSTLFTLTKPDFEEAMKNYPQAYNMLKLKSQSVLFSQNLLLVNRRMLNKDKQNALEEQKRLRKEREEEIARKIANNEFVPEDELDEEVALEICRKRAPILEPKLVDIVFKRRKRRFLFNPLHLCARLLFLSSLKKVN</sequence>
<dbReference type="PANTHER" id="PTHR45638">
    <property type="entry name" value="CYCLIC NUCLEOTIDE-GATED CATION CHANNEL SUBUNIT A"/>
    <property type="match status" value="1"/>
</dbReference>
<dbReference type="PROSITE" id="PS00889">
    <property type="entry name" value="CNMP_BINDING_2"/>
    <property type="match status" value="1"/>
</dbReference>
<evidence type="ECO:0000256" key="4">
    <source>
        <dbReference type="ARBA" id="ARBA00022989"/>
    </source>
</evidence>
<keyword evidence="8" id="KW-0407">Ion channel</keyword>
<dbReference type="InterPro" id="IPR050866">
    <property type="entry name" value="CNG_cation_channel"/>
</dbReference>
<keyword evidence="2" id="KW-0813">Transport</keyword>